<proteinExistence type="predicted"/>
<protein>
    <recommendedName>
        <fullName evidence="4">Lipoprotein</fullName>
    </recommendedName>
</protein>
<accession>A0A841REN5</accession>
<keyword evidence="3" id="KW-1185">Reference proteome</keyword>
<feature type="signal peptide" evidence="1">
    <location>
        <begin position="1"/>
        <end position="21"/>
    </location>
</feature>
<evidence type="ECO:0000256" key="1">
    <source>
        <dbReference type="SAM" id="SignalP"/>
    </source>
</evidence>
<name>A0A841REN5_9SPIO</name>
<gene>
    <name evidence="2" type="ORF">HNR50_003764</name>
</gene>
<dbReference type="AlphaFoldDB" id="A0A841REN5"/>
<comment type="caution">
    <text evidence="2">The sequence shown here is derived from an EMBL/GenBank/DDBJ whole genome shotgun (WGS) entry which is preliminary data.</text>
</comment>
<organism evidence="2 3">
    <name type="scientific">Spirochaeta isovalerica</name>
    <dbReference type="NCBI Taxonomy" id="150"/>
    <lineage>
        <taxon>Bacteria</taxon>
        <taxon>Pseudomonadati</taxon>
        <taxon>Spirochaetota</taxon>
        <taxon>Spirochaetia</taxon>
        <taxon>Spirochaetales</taxon>
        <taxon>Spirochaetaceae</taxon>
        <taxon>Spirochaeta</taxon>
    </lineage>
</organism>
<evidence type="ECO:0000313" key="3">
    <source>
        <dbReference type="Proteomes" id="UP000587760"/>
    </source>
</evidence>
<evidence type="ECO:0000313" key="2">
    <source>
        <dbReference type="EMBL" id="MBB6482076.1"/>
    </source>
</evidence>
<keyword evidence="1" id="KW-0732">Signal</keyword>
<evidence type="ECO:0008006" key="4">
    <source>
        <dbReference type="Google" id="ProtNLM"/>
    </source>
</evidence>
<dbReference type="RefSeq" id="WP_184748310.1">
    <property type="nucleotide sequence ID" value="NZ_JACHGJ010000009.1"/>
</dbReference>
<dbReference type="EMBL" id="JACHGJ010000009">
    <property type="protein sequence ID" value="MBB6482076.1"/>
    <property type="molecule type" value="Genomic_DNA"/>
</dbReference>
<reference evidence="2 3" key="1">
    <citation type="submission" date="2020-08" db="EMBL/GenBank/DDBJ databases">
        <title>Genomic Encyclopedia of Type Strains, Phase IV (KMG-IV): sequencing the most valuable type-strain genomes for metagenomic binning, comparative biology and taxonomic classification.</title>
        <authorList>
            <person name="Goeker M."/>
        </authorList>
    </citation>
    <scope>NUCLEOTIDE SEQUENCE [LARGE SCALE GENOMIC DNA]</scope>
    <source>
        <strain evidence="2 3">DSM 2461</strain>
    </source>
</reference>
<dbReference type="Proteomes" id="UP000587760">
    <property type="component" value="Unassembled WGS sequence"/>
</dbReference>
<sequence>MRKSLIALMILILNFSASALAPDPEPVVSIYDEFDDGLFGKSRHRGVIVSVKKAAFARSETLDIREDGEQGYLTAVVMGRETAEKLLEGAYGLPYKDMDSFRVFTYRSDGLDISFSVEQPGPSMIRMVSDFYRDDEKWHDPLVGHYKENYVIRIHRAENVFDSWNDEITYNEAMVAATLLGDRNQWLWGIHDGEDILNSGY</sequence>
<feature type="chain" id="PRO_5032934102" description="Lipoprotein" evidence="1">
    <location>
        <begin position="22"/>
        <end position="201"/>
    </location>
</feature>